<reference evidence="2 3" key="1">
    <citation type="submission" date="2019-02" db="EMBL/GenBank/DDBJ databases">
        <title>Deep-cultivation of Planctomycetes and their phenomic and genomic characterization uncovers novel biology.</title>
        <authorList>
            <person name="Wiegand S."/>
            <person name="Jogler M."/>
            <person name="Boedeker C."/>
            <person name="Pinto D."/>
            <person name="Vollmers J."/>
            <person name="Rivas-Marin E."/>
            <person name="Kohn T."/>
            <person name="Peeters S.H."/>
            <person name="Heuer A."/>
            <person name="Rast P."/>
            <person name="Oberbeckmann S."/>
            <person name="Bunk B."/>
            <person name="Jeske O."/>
            <person name="Meyerdierks A."/>
            <person name="Storesund J.E."/>
            <person name="Kallscheuer N."/>
            <person name="Luecker S."/>
            <person name="Lage O.M."/>
            <person name="Pohl T."/>
            <person name="Merkel B.J."/>
            <person name="Hornburger P."/>
            <person name="Mueller R.-W."/>
            <person name="Bruemmer F."/>
            <person name="Labrenz M."/>
            <person name="Spormann A.M."/>
            <person name="Op den Camp H."/>
            <person name="Overmann J."/>
            <person name="Amann R."/>
            <person name="Jetten M.S.M."/>
            <person name="Mascher T."/>
            <person name="Medema M.H."/>
            <person name="Devos D.P."/>
            <person name="Kaster A.-K."/>
            <person name="Ovreas L."/>
            <person name="Rohde M."/>
            <person name="Galperin M.Y."/>
            <person name="Jogler C."/>
        </authorList>
    </citation>
    <scope>NUCLEOTIDE SEQUENCE [LARGE SCALE GENOMIC DNA]</scope>
    <source>
        <strain evidence="2 3">SV_7m_r</strain>
    </source>
</reference>
<evidence type="ECO:0008006" key="4">
    <source>
        <dbReference type="Google" id="ProtNLM"/>
    </source>
</evidence>
<keyword evidence="1" id="KW-1133">Transmembrane helix</keyword>
<evidence type="ECO:0000256" key="1">
    <source>
        <dbReference type="SAM" id="Phobius"/>
    </source>
</evidence>
<keyword evidence="3" id="KW-1185">Reference proteome</keyword>
<dbReference type="Proteomes" id="UP000315003">
    <property type="component" value="Chromosome"/>
</dbReference>
<protein>
    <recommendedName>
        <fullName evidence="4">Peptidase family M50</fullName>
    </recommendedName>
</protein>
<feature type="transmembrane region" description="Helical" evidence="1">
    <location>
        <begin position="61"/>
        <end position="79"/>
    </location>
</feature>
<keyword evidence="1" id="KW-0812">Transmembrane</keyword>
<feature type="transmembrane region" description="Helical" evidence="1">
    <location>
        <begin position="86"/>
        <end position="105"/>
    </location>
</feature>
<organism evidence="2 3">
    <name type="scientific">Stieleria bergensis</name>
    <dbReference type="NCBI Taxonomy" id="2528025"/>
    <lineage>
        <taxon>Bacteria</taxon>
        <taxon>Pseudomonadati</taxon>
        <taxon>Planctomycetota</taxon>
        <taxon>Planctomycetia</taxon>
        <taxon>Pirellulales</taxon>
        <taxon>Pirellulaceae</taxon>
        <taxon>Stieleria</taxon>
    </lineage>
</organism>
<feature type="transmembrane region" description="Helical" evidence="1">
    <location>
        <begin position="125"/>
        <end position="142"/>
    </location>
</feature>
<sequence>MPARWTTFAGLLVVSYCVMTFTHELGHLIGGCCGGGKLLSADLAPWRLPYSLFRPDPFPKLTLWSGPILGVLIPLLIAWPLGKPWAWLIAHFCVLANGCYLAIAAFTGDPLLDTARLLNSGVHPLLIAAFCVITIPCGYLGFRRSCIEWLSPPTPER</sequence>
<name>A0A517STZ8_9BACT</name>
<dbReference type="RefSeq" id="WP_419188346.1">
    <property type="nucleotide sequence ID" value="NZ_CP036272.1"/>
</dbReference>
<gene>
    <name evidence="2" type="ORF">SV7mr_21070</name>
</gene>
<evidence type="ECO:0000313" key="2">
    <source>
        <dbReference type="EMBL" id="QDT59598.1"/>
    </source>
</evidence>
<dbReference type="AlphaFoldDB" id="A0A517STZ8"/>
<evidence type="ECO:0000313" key="3">
    <source>
        <dbReference type="Proteomes" id="UP000315003"/>
    </source>
</evidence>
<accession>A0A517STZ8</accession>
<proteinExistence type="predicted"/>
<keyword evidence="1" id="KW-0472">Membrane</keyword>
<dbReference type="EMBL" id="CP036272">
    <property type="protein sequence ID" value="QDT59598.1"/>
    <property type="molecule type" value="Genomic_DNA"/>
</dbReference>